<dbReference type="PANTHER" id="PTHR35273">
    <property type="entry name" value="ALPHA-1,4 POLYGALACTOSAMINIDASE, PUTATIVE (AFU_ORTHOLOGUE AFUA_3G07890)-RELATED"/>
    <property type="match status" value="1"/>
</dbReference>
<feature type="signal peptide" evidence="2">
    <location>
        <begin position="1"/>
        <end position="26"/>
    </location>
</feature>
<dbReference type="InterPro" id="IPR017853">
    <property type="entry name" value="GH"/>
</dbReference>
<dbReference type="SUPFAM" id="SSF51445">
    <property type="entry name" value="(Trans)glycosidases"/>
    <property type="match status" value="1"/>
</dbReference>
<dbReference type="Gene3D" id="3.20.20.70">
    <property type="entry name" value="Aldolase class I"/>
    <property type="match status" value="1"/>
</dbReference>
<sequence length="383" mass="42200">MKVAKFKNVALFATSFFLLSACSVDSEPDQDQTDNSKQQPLTSDENAPILDEQNTDSEEADNPSLPPAPSPVDVPVDLDDSIVESPSTQEDLTPNPIAPSKPPVVDSSADEDTVTPSTPGVTPEPAPEPNPEPEPTPELDTSNHYKPQLLVTWQLQLQGTLNTSYDAELYVMDLFDTSKSKIASLQSQGIAVICYFSAGTYEEWRSDASKFTASDLGLALADWPGERWLDVRTHNVRSIMSTRLDLASSKGCNGVDPDNVDGYSNPTGIDLDSSDQLAYNRYLSEQAHNRGLAIGLKNNVGQVEQLADDYDFTINESCDRYNECGRLDVFISQGKPVLHVEYRPELLNQPSAFSAYCQEFVDKQFSSLVLPRNLDDEYRLSCQ</sequence>
<dbReference type="PANTHER" id="PTHR35273:SF2">
    <property type="entry name" value="ALPHA-GALACTOSIDASE"/>
    <property type="match status" value="1"/>
</dbReference>
<evidence type="ECO:0000313" key="5">
    <source>
        <dbReference type="Proteomes" id="UP000250079"/>
    </source>
</evidence>
<evidence type="ECO:0000259" key="3">
    <source>
        <dbReference type="Pfam" id="PF03537"/>
    </source>
</evidence>
<accession>A0A2Z2NY61</accession>
<dbReference type="Pfam" id="PF03537">
    <property type="entry name" value="Glyco_hydro_114"/>
    <property type="match status" value="1"/>
</dbReference>
<gene>
    <name evidence="4" type="ORF">IMCC3135_18505</name>
</gene>
<feature type="compositionally biased region" description="Polar residues" evidence="1">
    <location>
        <begin position="33"/>
        <end position="45"/>
    </location>
</feature>
<feature type="domain" description="Glycoside-hydrolase family GH114 TIM-barrel" evidence="3">
    <location>
        <begin position="152"/>
        <end position="377"/>
    </location>
</feature>
<feature type="region of interest" description="Disordered" evidence="1">
    <location>
        <begin position="25"/>
        <end position="143"/>
    </location>
</feature>
<proteinExistence type="predicted"/>
<name>A0A2Z2NY61_9GAMM</name>
<evidence type="ECO:0000256" key="1">
    <source>
        <dbReference type="SAM" id="MobiDB-lite"/>
    </source>
</evidence>
<dbReference type="InterPro" id="IPR004352">
    <property type="entry name" value="GH114_TIM-barrel"/>
</dbReference>
<dbReference type="OrthoDB" id="505502at2"/>
<keyword evidence="2" id="KW-0732">Signal</keyword>
<dbReference type="EMBL" id="CP018632">
    <property type="protein sequence ID" value="ASJ73780.1"/>
    <property type="molecule type" value="Genomic_DNA"/>
</dbReference>
<protein>
    <recommendedName>
        <fullName evidence="3">Glycoside-hydrolase family GH114 TIM-barrel domain-containing protein</fullName>
    </recommendedName>
</protein>
<keyword evidence="5" id="KW-1185">Reference proteome</keyword>
<feature type="chain" id="PRO_5016314531" description="Glycoside-hydrolase family GH114 TIM-barrel domain-containing protein" evidence="2">
    <location>
        <begin position="27"/>
        <end position="383"/>
    </location>
</feature>
<dbReference type="AlphaFoldDB" id="A0A2Z2NY61"/>
<dbReference type="Proteomes" id="UP000250079">
    <property type="component" value="Chromosome"/>
</dbReference>
<feature type="compositionally biased region" description="Pro residues" evidence="1">
    <location>
        <begin position="122"/>
        <end position="136"/>
    </location>
</feature>
<dbReference type="PROSITE" id="PS51257">
    <property type="entry name" value="PROKAR_LIPOPROTEIN"/>
    <property type="match status" value="1"/>
</dbReference>
<dbReference type="InterPro" id="IPR013785">
    <property type="entry name" value="Aldolase_TIM"/>
</dbReference>
<evidence type="ECO:0000313" key="4">
    <source>
        <dbReference type="EMBL" id="ASJ73780.1"/>
    </source>
</evidence>
<reference evidence="4 5" key="1">
    <citation type="submission" date="2016-12" db="EMBL/GenBank/DDBJ databases">
        <authorList>
            <person name="Song W.-J."/>
            <person name="Kurnit D.M."/>
        </authorList>
    </citation>
    <scope>NUCLEOTIDE SEQUENCE [LARGE SCALE GENOMIC DNA]</scope>
    <source>
        <strain evidence="4 5">IMCC3135</strain>
    </source>
</reference>
<organism evidence="4 5">
    <name type="scientific">Granulosicoccus antarcticus IMCC3135</name>
    <dbReference type="NCBI Taxonomy" id="1192854"/>
    <lineage>
        <taxon>Bacteria</taxon>
        <taxon>Pseudomonadati</taxon>
        <taxon>Pseudomonadota</taxon>
        <taxon>Gammaproteobacteria</taxon>
        <taxon>Chromatiales</taxon>
        <taxon>Granulosicoccaceae</taxon>
        <taxon>Granulosicoccus</taxon>
    </lineage>
</organism>
<evidence type="ECO:0000256" key="2">
    <source>
        <dbReference type="SAM" id="SignalP"/>
    </source>
</evidence>
<dbReference type="RefSeq" id="WP_088918915.1">
    <property type="nucleotide sequence ID" value="NZ_CP018632.1"/>
</dbReference>
<dbReference type="KEGG" id="gai:IMCC3135_18505"/>